<evidence type="ECO:0000256" key="5">
    <source>
        <dbReference type="SAM" id="SignalP"/>
    </source>
</evidence>
<evidence type="ECO:0000313" key="8">
    <source>
        <dbReference type="Proteomes" id="UP001061361"/>
    </source>
</evidence>
<dbReference type="InterPro" id="IPR018313">
    <property type="entry name" value="SBP_3_CS"/>
</dbReference>
<dbReference type="Gene3D" id="3.40.190.10">
    <property type="entry name" value="Periplasmic binding protein-like II"/>
    <property type="match status" value="2"/>
</dbReference>
<comment type="similarity">
    <text evidence="2 4">Belongs to the bacterial solute-binding protein 3 family.</text>
</comment>
<dbReference type="SUPFAM" id="SSF53850">
    <property type="entry name" value="Periplasmic binding protein-like II"/>
    <property type="match status" value="1"/>
</dbReference>
<feature type="signal peptide" evidence="5">
    <location>
        <begin position="1"/>
        <end position="24"/>
    </location>
</feature>
<feature type="domain" description="Solute-binding protein family 3/N-terminal" evidence="6">
    <location>
        <begin position="28"/>
        <end position="253"/>
    </location>
</feature>
<evidence type="ECO:0000256" key="2">
    <source>
        <dbReference type="ARBA" id="ARBA00010333"/>
    </source>
</evidence>
<name>A0ABM8AQJ2_9BACT</name>
<reference evidence="7" key="1">
    <citation type="submission" date="2022-08" db="EMBL/GenBank/DDBJ databases">
        <title>Genome Sequence of the sulphate-reducing bacterium, Pseudodesulfovibrio portus JCM14722.</title>
        <authorList>
            <person name="Kondo R."/>
            <person name="Kataoka T."/>
        </authorList>
    </citation>
    <scope>NUCLEOTIDE SEQUENCE</scope>
    <source>
        <strain evidence="7">JCM 14722</strain>
    </source>
</reference>
<sequence length="253" mass="28845">MAPRILTLCLCLALLFLPPLPAPAESGVLRVSFNPLPPWKVLGDDGTPGGIDIEFLHLLAKRMDLALDFVQLPFKRGLKMVEHGEIDLMVGVLRRPEREGYAHFLTPPYKNRTNKAVYVLKGREDTITRYEDMRSLVIGTQLGSKYFPRFDSDAAIEKSEVKTIDLNIKMLRAGRIDAFINTEASADYLLARIGLTNVIGKARYAYHEHQDVHMILSKRSPHAYRVAEFDKVMRDLVEHGEFERIKDDFLSRH</sequence>
<feature type="chain" id="PRO_5046295574" description="Solute-binding protein family 3/N-terminal domain-containing protein" evidence="5">
    <location>
        <begin position="25"/>
        <end position="253"/>
    </location>
</feature>
<dbReference type="Pfam" id="PF00497">
    <property type="entry name" value="SBP_bac_3"/>
    <property type="match status" value="1"/>
</dbReference>
<evidence type="ECO:0000256" key="1">
    <source>
        <dbReference type="ARBA" id="ARBA00004196"/>
    </source>
</evidence>
<dbReference type="PROSITE" id="PS01039">
    <property type="entry name" value="SBP_BACTERIAL_3"/>
    <property type="match status" value="1"/>
</dbReference>
<evidence type="ECO:0000256" key="4">
    <source>
        <dbReference type="RuleBase" id="RU003744"/>
    </source>
</evidence>
<dbReference type="SMART" id="SM00062">
    <property type="entry name" value="PBPb"/>
    <property type="match status" value="1"/>
</dbReference>
<keyword evidence="8" id="KW-1185">Reference proteome</keyword>
<dbReference type="PANTHER" id="PTHR35936:SF25">
    <property type="entry name" value="ABC TRANSPORTER SUBSTRATE-BINDING PROTEIN"/>
    <property type="match status" value="1"/>
</dbReference>
<organism evidence="7 8">
    <name type="scientific">Pseudodesulfovibrio portus</name>
    <dbReference type="NCBI Taxonomy" id="231439"/>
    <lineage>
        <taxon>Bacteria</taxon>
        <taxon>Pseudomonadati</taxon>
        <taxon>Thermodesulfobacteriota</taxon>
        <taxon>Desulfovibrionia</taxon>
        <taxon>Desulfovibrionales</taxon>
        <taxon>Desulfovibrionaceae</taxon>
    </lineage>
</organism>
<accession>A0ABM8AQJ2</accession>
<evidence type="ECO:0000256" key="3">
    <source>
        <dbReference type="ARBA" id="ARBA00022729"/>
    </source>
</evidence>
<gene>
    <name evidence="7" type="ORF">JCM14722_12230</name>
</gene>
<dbReference type="PANTHER" id="PTHR35936">
    <property type="entry name" value="MEMBRANE-BOUND LYTIC MUREIN TRANSGLYCOSYLASE F"/>
    <property type="match status" value="1"/>
</dbReference>
<dbReference type="Proteomes" id="UP001061361">
    <property type="component" value="Chromosome"/>
</dbReference>
<dbReference type="EMBL" id="AP026708">
    <property type="protein sequence ID" value="BDQ33681.1"/>
    <property type="molecule type" value="Genomic_DNA"/>
</dbReference>
<protein>
    <recommendedName>
        <fullName evidence="6">Solute-binding protein family 3/N-terminal domain-containing protein</fullName>
    </recommendedName>
</protein>
<evidence type="ECO:0000259" key="6">
    <source>
        <dbReference type="SMART" id="SM00062"/>
    </source>
</evidence>
<comment type="subcellular location">
    <subcellularLocation>
        <location evidence="1">Cell envelope</location>
    </subcellularLocation>
</comment>
<proteinExistence type="inferred from homology"/>
<keyword evidence="3 5" id="KW-0732">Signal</keyword>
<dbReference type="InterPro" id="IPR001638">
    <property type="entry name" value="Solute-binding_3/MltF_N"/>
</dbReference>
<evidence type="ECO:0000313" key="7">
    <source>
        <dbReference type="EMBL" id="BDQ33681.1"/>
    </source>
</evidence>